<sequence length="489" mass="51414">MDMDIVAATPRAVALRLAVPGGLYHLPAPLDWRVTGPGLDRRGTTDRVVTALHDLPPGTALRIEVAGFAPLDLTTPPCAGAVTLDDPARAQAALDGLPDGGTLILPAGRWQVAPLLIGSHRHIYLAAGAELAAPGDRDGWPILTAAQGGSWEGLPEACHRALLTALDAQGITIAGPGRVDGGGARGDWWSWPKGTRSGARRARLLHLVGCRDVTVLGPTFANAPSWTLHPCHSQRLIFAALKVQNPPDSPNTDGLNPESCTDVAIEGVHFTTGDDCIAIKAGKRRDDGNGDHLAPTRDIRIRHCRMERGHGGVVIGSEMSGGVSDVQVSRCEMQDTDRGLRIKTRRGRGGEVARIFMTDCHLDGVETVLAINAHYACDPDGHSAAVQSRDPQPVGPLTPRIRDISLTRIRADRVRLAFAACLGLPEQPVTGVAIRDVAVTFAPAAPAVPLMADGLRAVSGAGLLSEHCVLTTDADLPSGPLTAKDFAPC</sequence>
<dbReference type="SUPFAM" id="SSF51126">
    <property type="entry name" value="Pectin lyase-like"/>
    <property type="match status" value="1"/>
</dbReference>
<dbReference type="InterPro" id="IPR051801">
    <property type="entry name" value="GH28_Enzymes"/>
</dbReference>
<proteinExistence type="inferred from homology"/>
<dbReference type="InterPro" id="IPR006626">
    <property type="entry name" value="PbH1"/>
</dbReference>
<name>A0A4U0R973_9RHOB</name>
<dbReference type="PANTHER" id="PTHR31339:SF9">
    <property type="entry name" value="PLASMIN AND FIBRONECTIN-BINDING PROTEIN A"/>
    <property type="match status" value="1"/>
</dbReference>
<dbReference type="Proteomes" id="UP000309747">
    <property type="component" value="Unassembled WGS sequence"/>
</dbReference>
<protein>
    <submittedName>
        <fullName evidence="5">Glycoside hydrolase family 28 protein</fullName>
    </submittedName>
</protein>
<accession>A0A4U0R973</accession>
<keyword evidence="3 4" id="KW-0326">Glycosidase</keyword>
<dbReference type="OrthoDB" id="9795222at2"/>
<comment type="similarity">
    <text evidence="1 4">Belongs to the glycosyl hydrolase 28 family.</text>
</comment>
<dbReference type="GO" id="GO:0005975">
    <property type="term" value="P:carbohydrate metabolic process"/>
    <property type="evidence" value="ECO:0007669"/>
    <property type="project" value="InterPro"/>
</dbReference>
<dbReference type="InterPro" id="IPR011050">
    <property type="entry name" value="Pectin_lyase_fold/virulence"/>
</dbReference>
<dbReference type="InterPro" id="IPR000743">
    <property type="entry name" value="Glyco_hydro_28"/>
</dbReference>
<dbReference type="Pfam" id="PF00295">
    <property type="entry name" value="Glyco_hydro_28"/>
    <property type="match status" value="1"/>
</dbReference>
<reference evidence="5 6" key="1">
    <citation type="submission" date="2019-04" db="EMBL/GenBank/DDBJ databases">
        <authorList>
            <person name="Li J."/>
        </authorList>
    </citation>
    <scope>NUCLEOTIDE SEQUENCE [LARGE SCALE GENOMIC DNA]</scope>
    <source>
        <strain evidence="5 6">KCTC 42687</strain>
    </source>
</reference>
<dbReference type="RefSeq" id="WP_136886594.1">
    <property type="nucleotide sequence ID" value="NZ_SUNI01000013.1"/>
</dbReference>
<dbReference type="PANTHER" id="PTHR31339">
    <property type="entry name" value="PECTIN LYASE-RELATED"/>
    <property type="match status" value="1"/>
</dbReference>
<dbReference type="GO" id="GO:0004650">
    <property type="term" value="F:polygalacturonase activity"/>
    <property type="evidence" value="ECO:0007669"/>
    <property type="project" value="InterPro"/>
</dbReference>
<dbReference type="SMART" id="SM00710">
    <property type="entry name" value="PbH1"/>
    <property type="match status" value="3"/>
</dbReference>
<evidence type="ECO:0000256" key="4">
    <source>
        <dbReference type="RuleBase" id="RU361169"/>
    </source>
</evidence>
<dbReference type="PROSITE" id="PS00502">
    <property type="entry name" value="POLYGALACTURONASE"/>
    <property type="match status" value="1"/>
</dbReference>
<keyword evidence="2 4" id="KW-0378">Hydrolase</keyword>
<dbReference type="EMBL" id="SUNI01000013">
    <property type="protein sequence ID" value="TJZ90882.1"/>
    <property type="molecule type" value="Genomic_DNA"/>
</dbReference>
<evidence type="ECO:0000313" key="5">
    <source>
        <dbReference type="EMBL" id="TJZ90882.1"/>
    </source>
</evidence>
<evidence type="ECO:0000256" key="1">
    <source>
        <dbReference type="ARBA" id="ARBA00008834"/>
    </source>
</evidence>
<gene>
    <name evidence="5" type="ORF">FA743_13310</name>
</gene>
<evidence type="ECO:0000256" key="2">
    <source>
        <dbReference type="ARBA" id="ARBA00022801"/>
    </source>
</evidence>
<dbReference type="Gene3D" id="2.160.20.10">
    <property type="entry name" value="Single-stranded right-handed beta-helix, Pectin lyase-like"/>
    <property type="match status" value="1"/>
</dbReference>
<organism evidence="5 6">
    <name type="scientific">Paracoccus gahaiensis</name>
    <dbReference type="NCBI Taxonomy" id="1706839"/>
    <lineage>
        <taxon>Bacteria</taxon>
        <taxon>Pseudomonadati</taxon>
        <taxon>Pseudomonadota</taxon>
        <taxon>Alphaproteobacteria</taxon>
        <taxon>Rhodobacterales</taxon>
        <taxon>Paracoccaceae</taxon>
        <taxon>Paracoccus</taxon>
    </lineage>
</organism>
<comment type="caution">
    <text evidence="5">The sequence shown here is derived from an EMBL/GenBank/DDBJ whole genome shotgun (WGS) entry which is preliminary data.</text>
</comment>
<evidence type="ECO:0000256" key="3">
    <source>
        <dbReference type="ARBA" id="ARBA00023295"/>
    </source>
</evidence>
<keyword evidence="6" id="KW-1185">Reference proteome</keyword>
<dbReference type="InterPro" id="IPR012334">
    <property type="entry name" value="Pectin_lyas_fold"/>
</dbReference>
<evidence type="ECO:0000313" key="6">
    <source>
        <dbReference type="Proteomes" id="UP000309747"/>
    </source>
</evidence>
<dbReference type="AlphaFoldDB" id="A0A4U0R973"/>